<evidence type="ECO:0000313" key="13">
    <source>
        <dbReference type="Proteomes" id="UP000651482"/>
    </source>
</evidence>
<dbReference type="InterPro" id="IPR022813">
    <property type="entry name" value="SecD/SecF_arch_bac"/>
</dbReference>
<keyword evidence="5 9" id="KW-0653">Protein transport</keyword>
<feature type="domain" description="Protein export membrane protein SecD/SecF C-terminal" evidence="10">
    <location>
        <begin position="263"/>
        <end position="435"/>
    </location>
</feature>
<dbReference type="GO" id="GO:0043952">
    <property type="term" value="P:protein transport by the Sec complex"/>
    <property type="evidence" value="ECO:0007669"/>
    <property type="project" value="UniProtKB-UniRule"/>
</dbReference>
<dbReference type="InterPro" id="IPR054384">
    <property type="entry name" value="SecDF_P1_head"/>
</dbReference>
<evidence type="ECO:0000256" key="9">
    <source>
        <dbReference type="HAMAP-Rule" id="MF_01463"/>
    </source>
</evidence>
<gene>
    <name evidence="9" type="primary">secD</name>
    <name evidence="12" type="ORF">IAG03_03985</name>
</gene>
<evidence type="ECO:0000313" key="12">
    <source>
        <dbReference type="EMBL" id="MBC8533176.1"/>
    </source>
</evidence>
<dbReference type="InterPro" id="IPR005791">
    <property type="entry name" value="SecD"/>
</dbReference>
<evidence type="ECO:0000259" key="10">
    <source>
        <dbReference type="Pfam" id="PF02355"/>
    </source>
</evidence>
<protein>
    <recommendedName>
        <fullName evidence="9">Protein translocase subunit SecD</fullName>
    </recommendedName>
</protein>
<name>A0A926D7L6_9FIRM</name>
<dbReference type="Gene3D" id="1.20.1640.10">
    <property type="entry name" value="Multidrug efflux transporter AcrB transmembrane domain"/>
    <property type="match status" value="1"/>
</dbReference>
<accession>A0A926D7L6</accession>
<comment type="subcellular location">
    <subcellularLocation>
        <location evidence="1 9">Cell membrane</location>
        <topology evidence="1 9">Multi-pass membrane protein</topology>
    </subcellularLocation>
</comment>
<sequence>MKRVKKPVFFIVAAIILFFTITAAFGISGQNGDNKITYLKGVSDIRWGIDIRGGVEATFTPATDEKATKEQIDSAKAIIETRLVSSNITDYELYTDYNQDRIIVRFPWKNDEANFDPEEAINEISATALLTFREGMEYETATTGADGEMVYQTPTGVTAEHIILQGDDIVKAEPQMMQDQQTGTMKYIVSLELSDSAAKTFADATKELQGKVISIWMDDVMISYPTVNAVITDGKCTIEGDFTAEEVSALASKISAGALPFALKTENFSTVNPTLGMSSLNAMAIAGIIAFCLVAILMIVLFRLPGVVAVISLLGQIALSFAAVSGYFSFIKSFTMTLPGIAGIILSIGMGVDANIITATRIKEEIWMGKTIDGAIKNGDENSISAIFDGNITVIIVALILMLVFGPTNILSSIFGASTTGSIYSFGYTLLIGIIGNFLMGVVATRLMTKSLSGFKVFRKKWLFGGAAK</sequence>
<feature type="transmembrane region" description="Helical" evidence="9">
    <location>
        <begin position="383"/>
        <end position="406"/>
    </location>
</feature>
<comment type="function">
    <text evidence="9">Part of the Sec protein translocase complex. Interacts with the SecYEG preprotein conducting channel. SecDF uses the proton motive force (PMF) to complete protein translocation after the ATP-dependent function of SecA.</text>
</comment>
<keyword evidence="2 9" id="KW-0813">Transport</keyword>
<feature type="transmembrane region" description="Helical" evidence="9">
    <location>
        <begin position="282"/>
        <end position="302"/>
    </location>
</feature>
<keyword evidence="7 9" id="KW-0811">Translocation</keyword>
<dbReference type="Proteomes" id="UP000651482">
    <property type="component" value="Unassembled WGS sequence"/>
</dbReference>
<feature type="transmembrane region" description="Helical" evidence="9">
    <location>
        <begin position="307"/>
        <end position="328"/>
    </location>
</feature>
<dbReference type="PANTHER" id="PTHR30081">
    <property type="entry name" value="PROTEIN-EXPORT MEMBRANE PROTEIN SEC"/>
    <property type="match status" value="1"/>
</dbReference>
<evidence type="ECO:0000256" key="8">
    <source>
        <dbReference type="ARBA" id="ARBA00023136"/>
    </source>
</evidence>
<evidence type="ECO:0000256" key="3">
    <source>
        <dbReference type="ARBA" id="ARBA00022475"/>
    </source>
</evidence>
<evidence type="ECO:0000256" key="6">
    <source>
        <dbReference type="ARBA" id="ARBA00022989"/>
    </source>
</evidence>
<feature type="domain" description="SecDF P1 head subdomain" evidence="11">
    <location>
        <begin position="158"/>
        <end position="260"/>
    </location>
</feature>
<dbReference type="PANTHER" id="PTHR30081:SF1">
    <property type="entry name" value="PROTEIN TRANSLOCASE SUBUNIT SECD"/>
    <property type="match status" value="1"/>
</dbReference>
<organism evidence="12 13">
    <name type="scientific">Yeguia hominis</name>
    <dbReference type="NCBI Taxonomy" id="2763662"/>
    <lineage>
        <taxon>Bacteria</taxon>
        <taxon>Bacillati</taxon>
        <taxon>Bacillota</taxon>
        <taxon>Clostridia</taxon>
        <taxon>Eubacteriales</taxon>
        <taxon>Yeguiaceae</taxon>
        <taxon>Yeguia</taxon>
    </lineage>
</organism>
<dbReference type="Gene3D" id="3.30.1360.200">
    <property type="match status" value="1"/>
</dbReference>
<comment type="similarity">
    <text evidence="9">Belongs to the SecD/SecF family. SecD subfamily.</text>
</comment>
<dbReference type="InterPro" id="IPR048634">
    <property type="entry name" value="SecD_SecF_C"/>
</dbReference>
<evidence type="ECO:0000256" key="5">
    <source>
        <dbReference type="ARBA" id="ARBA00022927"/>
    </source>
</evidence>
<evidence type="ECO:0000256" key="2">
    <source>
        <dbReference type="ARBA" id="ARBA00022448"/>
    </source>
</evidence>
<feature type="transmembrane region" description="Helical" evidence="9">
    <location>
        <begin position="426"/>
        <end position="449"/>
    </location>
</feature>
<evidence type="ECO:0000259" key="11">
    <source>
        <dbReference type="Pfam" id="PF22599"/>
    </source>
</evidence>
<comment type="caution">
    <text evidence="12">The sequence shown here is derived from an EMBL/GenBank/DDBJ whole genome shotgun (WGS) entry which is preliminary data.</text>
</comment>
<evidence type="ECO:0000256" key="4">
    <source>
        <dbReference type="ARBA" id="ARBA00022692"/>
    </source>
</evidence>
<dbReference type="RefSeq" id="WP_249318525.1">
    <property type="nucleotide sequence ID" value="NZ_JACRSN010000004.1"/>
</dbReference>
<keyword evidence="4 9" id="KW-0812">Transmembrane</keyword>
<reference evidence="12" key="1">
    <citation type="submission" date="2020-08" db="EMBL/GenBank/DDBJ databases">
        <title>Genome public.</title>
        <authorList>
            <person name="Liu C."/>
            <person name="Sun Q."/>
        </authorList>
    </citation>
    <scope>NUCLEOTIDE SEQUENCE</scope>
    <source>
        <strain evidence="12">NSJ-40</strain>
    </source>
</reference>
<dbReference type="GO" id="GO:0006605">
    <property type="term" value="P:protein targeting"/>
    <property type="evidence" value="ECO:0007669"/>
    <property type="project" value="UniProtKB-UniRule"/>
</dbReference>
<evidence type="ECO:0000256" key="7">
    <source>
        <dbReference type="ARBA" id="ARBA00023010"/>
    </source>
</evidence>
<dbReference type="AlphaFoldDB" id="A0A926D7L6"/>
<keyword evidence="13" id="KW-1185">Reference proteome</keyword>
<comment type="subunit">
    <text evidence="9">Forms a complex with SecF. Part of the essential Sec protein translocation apparatus which comprises SecA, SecYEG and auxiliary proteins SecDF. Other proteins may also be involved.</text>
</comment>
<comment type="caution">
    <text evidence="9">Lacks conserved residue(s) required for the propagation of feature annotation.</text>
</comment>
<feature type="transmembrane region" description="Helical" evidence="9">
    <location>
        <begin position="340"/>
        <end position="362"/>
    </location>
</feature>
<keyword evidence="6 9" id="KW-1133">Transmembrane helix</keyword>
<dbReference type="GO" id="GO:0065002">
    <property type="term" value="P:intracellular protein transmembrane transport"/>
    <property type="evidence" value="ECO:0007669"/>
    <property type="project" value="UniProtKB-UniRule"/>
</dbReference>
<dbReference type="GO" id="GO:0015450">
    <property type="term" value="F:protein-transporting ATPase activity"/>
    <property type="evidence" value="ECO:0007669"/>
    <property type="project" value="InterPro"/>
</dbReference>
<dbReference type="EMBL" id="JACRSN010000004">
    <property type="protein sequence ID" value="MBC8533176.1"/>
    <property type="molecule type" value="Genomic_DNA"/>
</dbReference>
<dbReference type="SUPFAM" id="SSF82866">
    <property type="entry name" value="Multidrug efflux transporter AcrB transmembrane domain"/>
    <property type="match status" value="1"/>
</dbReference>
<evidence type="ECO:0000256" key="1">
    <source>
        <dbReference type="ARBA" id="ARBA00004651"/>
    </source>
</evidence>
<dbReference type="Gene3D" id="3.30.70.3400">
    <property type="match status" value="1"/>
</dbReference>
<dbReference type="Pfam" id="PF02355">
    <property type="entry name" value="SecD_SecF_C"/>
    <property type="match status" value="1"/>
</dbReference>
<keyword evidence="8 9" id="KW-0472">Membrane</keyword>
<dbReference type="GO" id="GO:0005886">
    <property type="term" value="C:plasma membrane"/>
    <property type="evidence" value="ECO:0007669"/>
    <property type="project" value="UniProtKB-SubCell"/>
</dbReference>
<dbReference type="Pfam" id="PF22599">
    <property type="entry name" value="SecDF_P1_head"/>
    <property type="match status" value="1"/>
</dbReference>
<dbReference type="HAMAP" id="MF_01463_B">
    <property type="entry name" value="SecD_B"/>
    <property type="match status" value="1"/>
</dbReference>
<proteinExistence type="inferred from homology"/>
<keyword evidence="3 9" id="KW-1003">Cell membrane</keyword>